<dbReference type="EMBL" id="FNPE01000005">
    <property type="protein sequence ID" value="SDY48992.1"/>
    <property type="molecule type" value="Genomic_DNA"/>
</dbReference>
<dbReference type="InterPro" id="IPR014710">
    <property type="entry name" value="RmlC-like_jellyroll"/>
</dbReference>
<dbReference type="PANTHER" id="PTHR24567:SF74">
    <property type="entry name" value="HTH-TYPE TRANSCRIPTIONAL REGULATOR ARCR"/>
    <property type="match status" value="1"/>
</dbReference>
<dbReference type="GO" id="GO:0003677">
    <property type="term" value="F:DNA binding"/>
    <property type="evidence" value="ECO:0007669"/>
    <property type="project" value="UniProtKB-KW"/>
</dbReference>
<dbReference type="Proteomes" id="UP000595064">
    <property type="component" value="Chromosome"/>
</dbReference>
<reference evidence="9 10" key="1">
    <citation type="submission" date="2016-10" db="EMBL/GenBank/DDBJ databases">
        <authorList>
            <person name="de Groot N.N."/>
        </authorList>
    </citation>
    <scope>NUCLEOTIDE SEQUENCE [LARGE SCALE GENOMIC DNA]</scope>
    <source>
        <strain evidence="9 10">LMG 24775</strain>
    </source>
</reference>
<accession>A0A1H3K9X6</accession>
<sequence>MDPTQASSHTSGLPAPAAPAATATAAATRGVRRRAVAGPPGMADLWATVEAGRWFHALPPELAAQLKALAQPRTLAAGDWLFRRGDPPCGLYAVARGALSISGTAACGEQARTALLALVEPPMWLGEIALFDGAQRTHDAQAATACIVLHVPQAPLMEWLAAHPGHWQALALLLTDKLRVCLVALEEHTLLPAPQRLARRLVRMAEGFDQWQPDGQGRQRWRRELDVSQEQLARMLGLSRQTTNQILQELQLAGCLQLRRGKMEVLDRQGLRDAGWPAQ</sequence>
<dbReference type="GeneID" id="94691149"/>
<dbReference type="SMART" id="SM00100">
    <property type="entry name" value="cNMP"/>
    <property type="match status" value="1"/>
</dbReference>
<dbReference type="AlphaFoldDB" id="A0A1H3K9X6"/>
<dbReference type="GO" id="GO:0003700">
    <property type="term" value="F:DNA-binding transcription factor activity"/>
    <property type="evidence" value="ECO:0007669"/>
    <property type="project" value="TreeGrafter"/>
</dbReference>
<proteinExistence type="predicted"/>
<dbReference type="InterPro" id="IPR001387">
    <property type="entry name" value="Cro/C1-type_HTH"/>
</dbReference>
<feature type="region of interest" description="Disordered" evidence="4">
    <location>
        <begin position="1"/>
        <end position="21"/>
    </location>
</feature>
<dbReference type="InterPro" id="IPR000595">
    <property type="entry name" value="cNMP-bd_dom"/>
</dbReference>
<keyword evidence="1" id="KW-0805">Transcription regulation</keyword>
<dbReference type="RefSeq" id="WP_016447427.1">
    <property type="nucleotide sequence ID" value="NZ_CP065748.1"/>
</dbReference>
<evidence type="ECO:0000313" key="10">
    <source>
        <dbReference type="Proteomes" id="UP000183417"/>
    </source>
</evidence>
<evidence type="ECO:0000256" key="3">
    <source>
        <dbReference type="ARBA" id="ARBA00023163"/>
    </source>
</evidence>
<dbReference type="PANTHER" id="PTHR24567">
    <property type="entry name" value="CRP FAMILY TRANSCRIPTIONAL REGULATORY PROTEIN"/>
    <property type="match status" value="1"/>
</dbReference>
<dbReference type="InterPro" id="IPR036388">
    <property type="entry name" value="WH-like_DNA-bd_sf"/>
</dbReference>
<dbReference type="GO" id="GO:0016301">
    <property type="term" value="F:kinase activity"/>
    <property type="evidence" value="ECO:0007669"/>
    <property type="project" value="UniProtKB-KW"/>
</dbReference>
<feature type="compositionally biased region" description="Polar residues" evidence="4">
    <location>
        <begin position="1"/>
        <end position="11"/>
    </location>
</feature>
<evidence type="ECO:0000256" key="4">
    <source>
        <dbReference type="SAM" id="MobiDB-lite"/>
    </source>
</evidence>
<dbReference type="Gene3D" id="1.10.10.10">
    <property type="entry name" value="Winged helix-like DNA-binding domain superfamily/Winged helix DNA-binding domain"/>
    <property type="match status" value="1"/>
</dbReference>
<evidence type="ECO:0000313" key="9">
    <source>
        <dbReference type="EMBL" id="SDY48992.1"/>
    </source>
</evidence>
<evidence type="ECO:0000259" key="5">
    <source>
        <dbReference type="PROSITE" id="PS50042"/>
    </source>
</evidence>
<keyword evidence="9" id="KW-0418">Kinase</keyword>
<keyword evidence="9" id="KW-0808">Transferase</keyword>
<dbReference type="EMBL" id="CP065748">
    <property type="protein sequence ID" value="QPS81462.1"/>
    <property type="molecule type" value="Genomic_DNA"/>
</dbReference>
<feature type="domain" description="HTH cro/C1-type" evidence="6">
    <location>
        <begin position="219"/>
        <end position="242"/>
    </location>
</feature>
<dbReference type="PROSITE" id="PS50943">
    <property type="entry name" value="HTH_CROC1"/>
    <property type="match status" value="1"/>
</dbReference>
<dbReference type="InterPro" id="IPR050397">
    <property type="entry name" value="Env_Response_Regulators"/>
</dbReference>
<dbReference type="Pfam" id="PF13545">
    <property type="entry name" value="HTH_Crp_2"/>
    <property type="match status" value="1"/>
</dbReference>
<dbReference type="PROSITE" id="PS50042">
    <property type="entry name" value="CNMP_BINDING_3"/>
    <property type="match status" value="1"/>
</dbReference>
<evidence type="ECO:0000313" key="8">
    <source>
        <dbReference type="EMBL" id="QPS81462.1"/>
    </source>
</evidence>
<evidence type="ECO:0000256" key="1">
    <source>
        <dbReference type="ARBA" id="ARBA00023015"/>
    </source>
</evidence>
<gene>
    <name evidence="8" type="ORF">I6G47_31675</name>
    <name evidence="9" type="ORF">SAMN05421547_10596</name>
</gene>
<dbReference type="Pfam" id="PF00027">
    <property type="entry name" value="cNMP_binding"/>
    <property type="match status" value="1"/>
</dbReference>
<dbReference type="InterPro" id="IPR036390">
    <property type="entry name" value="WH_DNA-bd_sf"/>
</dbReference>
<dbReference type="InterPro" id="IPR018490">
    <property type="entry name" value="cNMP-bd_dom_sf"/>
</dbReference>
<dbReference type="GO" id="GO:0005829">
    <property type="term" value="C:cytosol"/>
    <property type="evidence" value="ECO:0007669"/>
    <property type="project" value="TreeGrafter"/>
</dbReference>
<dbReference type="SUPFAM" id="SSF46785">
    <property type="entry name" value="Winged helix' DNA-binding domain"/>
    <property type="match status" value="1"/>
</dbReference>
<dbReference type="SUPFAM" id="SSF51206">
    <property type="entry name" value="cAMP-binding domain-like"/>
    <property type="match status" value="1"/>
</dbReference>
<dbReference type="Proteomes" id="UP000183417">
    <property type="component" value="Unassembled WGS sequence"/>
</dbReference>
<evidence type="ECO:0000259" key="6">
    <source>
        <dbReference type="PROSITE" id="PS50943"/>
    </source>
</evidence>
<keyword evidence="3" id="KW-0804">Transcription</keyword>
<evidence type="ECO:0000256" key="2">
    <source>
        <dbReference type="ARBA" id="ARBA00023125"/>
    </source>
</evidence>
<protein>
    <submittedName>
        <fullName evidence="8">Crp/Fnr family transcriptional regulator</fullName>
    </submittedName>
    <submittedName>
        <fullName evidence="9">cAMP-binding domain of CRP or a regulatory subunit of cAMP-dependent protein kinases</fullName>
    </submittedName>
</protein>
<dbReference type="CDD" id="cd00038">
    <property type="entry name" value="CAP_ED"/>
    <property type="match status" value="1"/>
</dbReference>
<dbReference type="PROSITE" id="PS51063">
    <property type="entry name" value="HTH_CRP_2"/>
    <property type="match status" value="1"/>
</dbReference>
<feature type="domain" description="HTH crp-type" evidence="7">
    <location>
        <begin position="191"/>
        <end position="269"/>
    </location>
</feature>
<dbReference type="KEGG" id="dla:I6G47_31675"/>
<evidence type="ECO:0000259" key="7">
    <source>
        <dbReference type="PROSITE" id="PS51063"/>
    </source>
</evidence>
<reference evidence="8 11" key="2">
    <citation type="submission" date="2020-12" db="EMBL/GenBank/DDBJ databases">
        <title>FDA dAtabase for Regulatory Grade micrObial Sequences (FDA-ARGOS): Supporting development and validation of Infectious Disease Dx tests.</title>
        <authorList>
            <person name="Sproer C."/>
            <person name="Gronow S."/>
            <person name="Severitt S."/>
            <person name="Schroder I."/>
            <person name="Tallon L."/>
            <person name="Sadzewicz L."/>
            <person name="Zhao X."/>
            <person name="Boylan J."/>
            <person name="Ott S."/>
            <person name="Bowen H."/>
            <person name="Vavikolanu K."/>
            <person name="Mehta A."/>
            <person name="Aluvathingal J."/>
            <person name="Nadendla S."/>
            <person name="Lowell S."/>
            <person name="Myers T."/>
            <person name="Yan Y."/>
            <person name="Sichtig H."/>
        </authorList>
    </citation>
    <scope>NUCLEOTIDE SEQUENCE [LARGE SCALE GENOMIC DNA]</scope>
    <source>
        <strain evidence="8 11">FDAARGOS_890</strain>
    </source>
</reference>
<organism evidence="9 10">
    <name type="scientific">Delftia lacustris</name>
    <dbReference type="NCBI Taxonomy" id="558537"/>
    <lineage>
        <taxon>Bacteria</taxon>
        <taxon>Pseudomonadati</taxon>
        <taxon>Pseudomonadota</taxon>
        <taxon>Betaproteobacteria</taxon>
        <taxon>Burkholderiales</taxon>
        <taxon>Comamonadaceae</taxon>
        <taxon>Delftia</taxon>
    </lineage>
</organism>
<dbReference type="InterPro" id="IPR012318">
    <property type="entry name" value="HTH_CRP"/>
</dbReference>
<dbReference type="SMART" id="SM00419">
    <property type="entry name" value="HTH_CRP"/>
    <property type="match status" value="1"/>
</dbReference>
<name>A0A1H3K9X6_9BURK</name>
<evidence type="ECO:0000313" key="11">
    <source>
        <dbReference type="Proteomes" id="UP000595064"/>
    </source>
</evidence>
<feature type="domain" description="Cyclic nucleotide-binding" evidence="5">
    <location>
        <begin position="54"/>
        <end position="160"/>
    </location>
</feature>
<dbReference type="Gene3D" id="2.60.120.10">
    <property type="entry name" value="Jelly Rolls"/>
    <property type="match status" value="1"/>
</dbReference>
<keyword evidence="11" id="KW-1185">Reference proteome</keyword>
<keyword evidence="2" id="KW-0238">DNA-binding</keyword>